<accession>A0A8J8T5G4</accession>
<evidence type="ECO:0000256" key="4">
    <source>
        <dbReference type="ARBA" id="ARBA00022884"/>
    </source>
</evidence>
<dbReference type="PANTHER" id="PTHR22808">
    <property type="entry name" value="NCL1 YEAST -RELATED NOL1/NOP2/FMU SUN DOMAIN-CONTAINING"/>
    <property type="match status" value="1"/>
</dbReference>
<dbReference type="SUPFAM" id="SSF53335">
    <property type="entry name" value="S-adenosyl-L-methionine-dependent methyltransferases"/>
    <property type="match status" value="1"/>
</dbReference>
<dbReference type="Proteomes" id="UP000785679">
    <property type="component" value="Unassembled WGS sequence"/>
</dbReference>
<organism evidence="8 9">
    <name type="scientific">Halteria grandinella</name>
    <dbReference type="NCBI Taxonomy" id="5974"/>
    <lineage>
        <taxon>Eukaryota</taxon>
        <taxon>Sar</taxon>
        <taxon>Alveolata</taxon>
        <taxon>Ciliophora</taxon>
        <taxon>Intramacronucleata</taxon>
        <taxon>Spirotrichea</taxon>
        <taxon>Stichotrichia</taxon>
        <taxon>Sporadotrichida</taxon>
        <taxon>Halteriidae</taxon>
        <taxon>Halteria</taxon>
    </lineage>
</organism>
<reference evidence="8" key="1">
    <citation type="submission" date="2019-06" db="EMBL/GenBank/DDBJ databases">
        <authorList>
            <person name="Zheng W."/>
        </authorList>
    </citation>
    <scope>NUCLEOTIDE SEQUENCE</scope>
    <source>
        <strain evidence="8">QDHG01</strain>
    </source>
</reference>
<feature type="binding site" evidence="5">
    <location>
        <position position="268"/>
    </location>
    <ligand>
        <name>S-adenosyl-L-methionine</name>
        <dbReference type="ChEBI" id="CHEBI:59789"/>
    </ligand>
</feature>
<dbReference type="GO" id="GO:0008173">
    <property type="term" value="F:RNA methyltransferase activity"/>
    <property type="evidence" value="ECO:0007669"/>
    <property type="project" value="InterPro"/>
</dbReference>
<evidence type="ECO:0000256" key="2">
    <source>
        <dbReference type="ARBA" id="ARBA00022679"/>
    </source>
</evidence>
<dbReference type="GO" id="GO:0003723">
    <property type="term" value="F:RNA binding"/>
    <property type="evidence" value="ECO:0007669"/>
    <property type="project" value="UniProtKB-UniRule"/>
</dbReference>
<dbReference type="GO" id="GO:0001510">
    <property type="term" value="P:RNA methylation"/>
    <property type="evidence" value="ECO:0007669"/>
    <property type="project" value="InterPro"/>
</dbReference>
<comment type="caution">
    <text evidence="8">The sequence shown here is derived from an EMBL/GenBank/DDBJ whole genome shotgun (WGS) entry which is preliminary data.</text>
</comment>
<keyword evidence="2 5" id="KW-0808">Transferase</keyword>
<feature type="binding site" evidence="5">
    <location>
        <position position="325"/>
    </location>
    <ligand>
        <name>S-adenosyl-L-methionine</name>
        <dbReference type="ChEBI" id="CHEBI:59789"/>
    </ligand>
</feature>
<feature type="compositionally biased region" description="Polar residues" evidence="6">
    <location>
        <begin position="510"/>
        <end position="532"/>
    </location>
</feature>
<protein>
    <recommendedName>
        <fullName evidence="7">SAM-dependent MTase RsmB/NOP-type domain-containing protein</fullName>
    </recommendedName>
</protein>
<proteinExistence type="inferred from homology"/>
<feature type="active site" description="Nucleophile" evidence="5">
    <location>
        <position position="378"/>
    </location>
</feature>
<evidence type="ECO:0000313" key="8">
    <source>
        <dbReference type="EMBL" id="TNV82460.1"/>
    </source>
</evidence>
<evidence type="ECO:0000313" key="9">
    <source>
        <dbReference type="Proteomes" id="UP000785679"/>
    </source>
</evidence>
<keyword evidence="4 5" id="KW-0694">RNA-binding</keyword>
<feature type="region of interest" description="Disordered" evidence="6">
    <location>
        <begin position="509"/>
        <end position="532"/>
    </location>
</feature>
<dbReference type="InterPro" id="IPR023267">
    <property type="entry name" value="RCMT"/>
</dbReference>
<evidence type="ECO:0000259" key="7">
    <source>
        <dbReference type="PROSITE" id="PS51686"/>
    </source>
</evidence>
<dbReference type="Pfam" id="PF01189">
    <property type="entry name" value="Methyltr_RsmB-F"/>
    <property type="match status" value="1"/>
</dbReference>
<dbReference type="PANTHER" id="PTHR22808:SF1">
    <property type="entry name" value="RNA CYTOSINE-C(5)-METHYLTRANSFERASE NSUN2-RELATED"/>
    <property type="match status" value="1"/>
</dbReference>
<gene>
    <name evidence="8" type="ORF">FGO68_gene1306</name>
</gene>
<feature type="region of interest" description="Disordered" evidence="6">
    <location>
        <begin position="29"/>
        <end position="58"/>
    </location>
</feature>
<feature type="compositionally biased region" description="Basic residues" evidence="6">
    <location>
        <begin position="29"/>
        <end position="39"/>
    </location>
</feature>
<keyword evidence="9" id="KW-1185">Reference proteome</keyword>
<evidence type="ECO:0000256" key="5">
    <source>
        <dbReference type="PROSITE-ProRule" id="PRU01023"/>
    </source>
</evidence>
<comment type="similarity">
    <text evidence="5">Belongs to the class I-like SAM-binding methyltransferase superfamily. RsmB/NOP family.</text>
</comment>
<evidence type="ECO:0000256" key="1">
    <source>
        <dbReference type="ARBA" id="ARBA00022603"/>
    </source>
</evidence>
<feature type="binding site" evidence="5">
    <location>
        <begin position="230"/>
        <end position="236"/>
    </location>
    <ligand>
        <name>S-adenosyl-L-methionine</name>
        <dbReference type="ChEBI" id="CHEBI:59789"/>
    </ligand>
</feature>
<sequence length="532" mass="60637">MVLAIGIIYHSNKYSILLYQMEHKKKNKWGAKNKPWKRQKGQDGKEQTQQQQEGGAGKQEDYDLFQFKLGSPKFDEYYQKQFPLMPAEEFKQFTSILCEKLPVTFRVNQTEVHHESVCRMFSDPHFIEKYYQEPEGEQQQLKDGTEDLKNKALDLSQVVLARKGYYPPGDVLYEMTVPRELLKKNLGLKAIHKLVQRANDAGILTRQEIVSMLPPLLLGIEAEHAVFDMCAAPGSKTAQIVELMTCSQIYDRGGSNAQKTKGFIIANDADPKRAFMLTHQMNRLNTANMLILNHNAQNFPNLCYLPQHAPSQADPRVLFDRIVCDVPCSSDAAIRKIPSKWEKWSTGDGAALHILQARILFKGLQMLKVGGRLSYSTCSLNPVEDEAVVASALKQFRGCIQLESVSLPGFKFREGMTQWRVMTEKVGSHGEEGSFFQEFAGFEEVTPDVHRVRCIKDTMFPGHYDEETRAQLTKCLRVFPHDQNTSGFFIINRRRITSRCCCRRGAQRGYSKTSSNHWASPSNPEKVQKLQL</sequence>
<comment type="caution">
    <text evidence="5">Lacks conserved residue(s) required for the propagation of feature annotation.</text>
</comment>
<dbReference type="Gene3D" id="3.40.50.150">
    <property type="entry name" value="Vaccinia Virus protein VP39"/>
    <property type="match status" value="1"/>
</dbReference>
<evidence type="ECO:0000256" key="3">
    <source>
        <dbReference type="ARBA" id="ARBA00022691"/>
    </source>
</evidence>
<dbReference type="InterPro" id="IPR029063">
    <property type="entry name" value="SAM-dependent_MTases_sf"/>
</dbReference>
<dbReference type="InterPro" id="IPR049560">
    <property type="entry name" value="MeTrfase_RsmB-F_NOP2_cat"/>
</dbReference>
<feature type="domain" description="SAM-dependent MTase RsmB/NOP-type" evidence="7">
    <location>
        <begin position="131"/>
        <end position="496"/>
    </location>
</feature>
<evidence type="ECO:0000256" key="6">
    <source>
        <dbReference type="SAM" id="MobiDB-lite"/>
    </source>
</evidence>
<keyword evidence="1 5" id="KW-0489">Methyltransferase</keyword>
<dbReference type="PRINTS" id="PR02008">
    <property type="entry name" value="RCMTFAMILY"/>
</dbReference>
<dbReference type="PROSITE" id="PS51686">
    <property type="entry name" value="SAM_MT_RSMB_NOP"/>
    <property type="match status" value="1"/>
</dbReference>
<dbReference type="OrthoDB" id="6093671at2759"/>
<dbReference type="InterPro" id="IPR001678">
    <property type="entry name" value="MeTrfase_RsmB-F_NOP2_dom"/>
</dbReference>
<dbReference type="AlphaFoldDB" id="A0A8J8T5G4"/>
<dbReference type="EMBL" id="RRYP01004926">
    <property type="protein sequence ID" value="TNV82460.1"/>
    <property type="molecule type" value="Genomic_DNA"/>
</dbReference>
<name>A0A8J8T5G4_HALGN</name>
<keyword evidence="3 5" id="KW-0949">S-adenosyl-L-methionine</keyword>